<sequence length="440" mass="49533">MPVPQLSDGAQVSLTKHPLLFKAFSWMAENPYSEQYNPEGIINAGVAANATIKHILINKLNSIAGTFIDSDLDYNSPNGELDLRSEIASVFNRHFYPVDPVSPDHIVVTNGCTSGIEMLAFAMCNPGDHILIPSPCYGALENDMNLRPRAVATPVKLPLEESMSVSQISYFERAIADIERSGGRSKVLFLMSPHNPLGVSYPRDVMRRFFEFARRHDLFVVVDEIYALSVFDRSEIVAPFESVLSWHDLDSYIDPASVVVLHGLSKDFGLNGFRMGWVLSPWNKDLLQVLGCYSGFGYRPAYTDRIITTFLSDHAFVDSMLDISQRRLADNYAHTVEFFDAHNIRHIPCTAGHFIWCRLPNSACAKALLSMDLISLADVVDTKWTVDNELVVWEKIVKQNHIYMPSGRAFCSNEPGWFRFTFAIDKDQLRVVLKRLADVC</sequence>
<organism evidence="1 2">
    <name type="scientific">Kickxella alabastrina</name>
    <dbReference type="NCBI Taxonomy" id="61397"/>
    <lineage>
        <taxon>Eukaryota</taxon>
        <taxon>Fungi</taxon>
        <taxon>Fungi incertae sedis</taxon>
        <taxon>Zoopagomycota</taxon>
        <taxon>Kickxellomycotina</taxon>
        <taxon>Kickxellomycetes</taxon>
        <taxon>Kickxellales</taxon>
        <taxon>Kickxellaceae</taxon>
        <taxon>Kickxella</taxon>
    </lineage>
</organism>
<comment type="caution">
    <text evidence="1">The sequence shown here is derived from an EMBL/GenBank/DDBJ whole genome shotgun (WGS) entry which is preliminary data.</text>
</comment>
<gene>
    <name evidence="1" type="ORF">LPJ66_006197</name>
</gene>
<evidence type="ECO:0000313" key="2">
    <source>
        <dbReference type="Proteomes" id="UP001150581"/>
    </source>
</evidence>
<proteinExistence type="predicted"/>
<accession>A0ACC1IGA1</accession>
<dbReference type="EMBL" id="JANBPG010000951">
    <property type="protein sequence ID" value="KAJ1892686.1"/>
    <property type="molecule type" value="Genomic_DNA"/>
</dbReference>
<reference evidence="1" key="1">
    <citation type="submission" date="2022-07" db="EMBL/GenBank/DDBJ databases">
        <title>Phylogenomic reconstructions and comparative analyses of Kickxellomycotina fungi.</title>
        <authorList>
            <person name="Reynolds N.K."/>
            <person name="Stajich J.E."/>
            <person name="Barry K."/>
            <person name="Grigoriev I.V."/>
            <person name="Crous P."/>
            <person name="Smith M.E."/>
        </authorList>
    </citation>
    <scope>NUCLEOTIDE SEQUENCE</scope>
    <source>
        <strain evidence="1">Benny 63K</strain>
    </source>
</reference>
<keyword evidence="2" id="KW-1185">Reference proteome</keyword>
<protein>
    <submittedName>
        <fullName evidence="1">Uncharacterized protein</fullName>
    </submittedName>
</protein>
<dbReference type="Proteomes" id="UP001150581">
    <property type="component" value="Unassembled WGS sequence"/>
</dbReference>
<name>A0ACC1IGA1_9FUNG</name>
<evidence type="ECO:0000313" key="1">
    <source>
        <dbReference type="EMBL" id="KAJ1892686.1"/>
    </source>
</evidence>